<organism evidence="2 3">
    <name type="scientific">Protopolystoma xenopodis</name>
    <dbReference type="NCBI Taxonomy" id="117903"/>
    <lineage>
        <taxon>Eukaryota</taxon>
        <taxon>Metazoa</taxon>
        <taxon>Spiralia</taxon>
        <taxon>Lophotrochozoa</taxon>
        <taxon>Platyhelminthes</taxon>
        <taxon>Monogenea</taxon>
        <taxon>Polyopisthocotylea</taxon>
        <taxon>Polystomatidea</taxon>
        <taxon>Polystomatidae</taxon>
        <taxon>Protopolystoma</taxon>
    </lineage>
</organism>
<sequence>MLNSTVSHLTGTWPGFLQDTHHPPSSGHVRYQSSGSEATGSASTTFLTTGLQETYLEGSTHGFLLDLLGIPVLDKMIDLDLCQRPDPNDVHIIPAKLNLDVIQKSPCQLLDKAFLGFIELANLWLNSSGSSSKSLHKPSNPTDSDNIFLLTFCDESLSAKKRRILNLLTNWTSRRTFLVSSIGFI</sequence>
<dbReference type="AlphaFoldDB" id="A0A448XLF8"/>
<dbReference type="EMBL" id="CAAALY010261224">
    <property type="protein sequence ID" value="VEL39418.1"/>
    <property type="molecule type" value="Genomic_DNA"/>
</dbReference>
<accession>A0A448XLF8</accession>
<keyword evidence="3" id="KW-1185">Reference proteome</keyword>
<feature type="compositionally biased region" description="Low complexity" evidence="1">
    <location>
        <begin position="33"/>
        <end position="42"/>
    </location>
</feature>
<evidence type="ECO:0000256" key="1">
    <source>
        <dbReference type="SAM" id="MobiDB-lite"/>
    </source>
</evidence>
<dbReference type="Proteomes" id="UP000784294">
    <property type="component" value="Unassembled WGS sequence"/>
</dbReference>
<evidence type="ECO:0000313" key="3">
    <source>
        <dbReference type="Proteomes" id="UP000784294"/>
    </source>
</evidence>
<proteinExistence type="predicted"/>
<reference evidence="2" key="1">
    <citation type="submission" date="2018-11" db="EMBL/GenBank/DDBJ databases">
        <authorList>
            <consortium name="Pathogen Informatics"/>
        </authorList>
    </citation>
    <scope>NUCLEOTIDE SEQUENCE</scope>
</reference>
<evidence type="ECO:0000313" key="2">
    <source>
        <dbReference type="EMBL" id="VEL39418.1"/>
    </source>
</evidence>
<name>A0A448XLF8_9PLAT</name>
<feature type="region of interest" description="Disordered" evidence="1">
    <location>
        <begin position="23"/>
        <end position="42"/>
    </location>
</feature>
<protein>
    <submittedName>
        <fullName evidence="2">Uncharacterized protein</fullName>
    </submittedName>
</protein>
<gene>
    <name evidence="2" type="ORF">PXEA_LOCUS32858</name>
</gene>
<comment type="caution">
    <text evidence="2">The sequence shown here is derived from an EMBL/GenBank/DDBJ whole genome shotgun (WGS) entry which is preliminary data.</text>
</comment>